<dbReference type="EMBL" id="SPRX01000055">
    <property type="protein sequence ID" value="TIC63053.1"/>
    <property type="molecule type" value="Genomic_DNA"/>
</dbReference>
<evidence type="ECO:0000313" key="9">
    <source>
        <dbReference type="Proteomes" id="UP000305362"/>
    </source>
</evidence>
<dbReference type="Proteomes" id="UP000307169">
    <property type="component" value="Unassembled WGS sequence"/>
</dbReference>
<dbReference type="Proteomes" id="UP000305362">
    <property type="component" value="Unassembled WGS sequence"/>
</dbReference>
<dbReference type="EMBL" id="SPRC01000004">
    <property type="protein sequence ID" value="TIB81854.1"/>
    <property type="molecule type" value="Genomic_DNA"/>
</dbReference>
<gene>
    <name evidence="6" type="ORF">E3Q01_03592</name>
    <name evidence="7" type="ORF">E3Q02_01895</name>
    <name evidence="8" type="ORF">E3Q03_01865</name>
    <name evidence="5" type="ORF">E3Q10_03721</name>
    <name evidence="4" type="ORF">E3Q17_03686</name>
    <name evidence="3" type="ORF">E3Q22_00622</name>
</gene>
<feature type="compositionally biased region" description="Low complexity" evidence="1">
    <location>
        <begin position="119"/>
        <end position="128"/>
    </location>
</feature>
<dbReference type="Proteomes" id="UP000310708">
    <property type="component" value="Unassembled WGS sequence"/>
</dbReference>
<evidence type="ECO:0000313" key="13">
    <source>
        <dbReference type="Proteomes" id="UP000310685"/>
    </source>
</evidence>
<feature type="compositionally biased region" description="Low complexity" evidence="1">
    <location>
        <begin position="25"/>
        <end position="39"/>
    </location>
</feature>
<keyword evidence="2" id="KW-0812">Transmembrane</keyword>
<evidence type="ECO:0000256" key="1">
    <source>
        <dbReference type="SAM" id="MobiDB-lite"/>
    </source>
</evidence>
<feature type="compositionally biased region" description="Basic and acidic residues" evidence="1">
    <location>
        <begin position="132"/>
        <end position="174"/>
    </location>
</feature>
<feature type="compositionally biased region" description="Basic and acidic residues" evidence="1">
    <location>
        <begin position="1"/>
        <end position="10"/>
    </location>
</feature>
<evidence type="ECO:0000313" key="11">
    <source>
        <dbReference type="Proteomes" id="UP000307169"/>
    </source>
</evidence>
<dbReference type="Proteomes" id="UP000309601">
    <property type="component" value="Unassembled WGS sequence"/>
</dbReference>
<dbReference type="AlphaFoldDB" id="A0A4T0PEL6"/>
<evidence type="ECO:0000313" key="5">
    <source>
        <dbReference type="EMBL" id="TIC25579.1"/>
    </source>
</evidence>
<dbReference type="EMBL" id="SPRO01000056">
    <property type="protein sequence ID" value="TIC25579.1"/>
    <property type="molecule type" value="Genomic_DNA"/>
</dbReference>
<evidence type="ECO:0000313" key="8">
    <source>
        <dbReference type="EMBL" id="TIC67564.1"/>
    </source>
</evidence>
<keyword evidence="2" id="KW-1133">Transmembrane helix</keyword>
<keyword evidence="2" id="KW-0472">Membrane</keyword>
<name>A0A4T0PEL6_9BASI</name>
<evidence type="ECO:0000313" key="10">
    <source>
        <dbReference type="Proteomes" id="UP000305647"/>
    </source>
</evidence>
<dbReference type="Proteomes" id="UP000310685">
    <property type="component" value="Unassembled WGS sequence"/>
</dbReference>
<protein>
    <submittedName>
        <fullName evidence="4">Uncharacterized protein</fullName>
    </submittedName>
</protein>
<evidence type="ECO:0000313" key="14">
    <source>
        <dbReference type="Proteomes" id="UP000310708"/>
    </source>
</evidence>
<dbReference type="EMBL" id="SPRH01000057">
    <property type="protein sequence ID" value="TIB96750.1"/>
    <property type="molecule type" value="Genomic_DNA"/>
</dbReference>
<feature type="region of interest" description="Disordered" evidence="1">
    <location>
        <begin position="1"/>
        <end position="46"/>
    </location>
</feature>
<organism evidence="4 11">
    <name type="scientific">Wallemia mellicola</name>
    <dbReference type="NCBI Taxonomy" id="1708541"/>
    <lineage>
        <taxon>Eukaryota</taxon>
        <taxon>Fungi</taxon>
        <taxon>Dikarya</taxon>
        <taxon>Basidiomycota</taxon>
        <taxon>Wallemiomycotina</taxon>
        <taxon>Wallemiomycetes</taxon>
        <taxon>Wallemiales</taxon>
        <taxon>Wallemiaceae</taxon>
        <taxon>Wallemia</taxon>
    </lineage>
</organism>
<accession>A0A4T0PEL6</accession>
<evidence type="ECO:0000313" key="6">
    <source>
        <dbReference type="EMBL" id="TIC63053.1"/>
    </source>
</evidence>
<dbReference type="Proteomes" id="UP000305647">
    <property type="component" value="Unassembled WGS sequence"/>
</dbReference>
<reference evidence="9 10" key="1">
    <citation type="submission" date="2019-03" db="EMBL/GenBank/DDBJ databases">
        <title>Sequencing 25 genomes of Wallemia mellicola.</title>
        <authorList>
            <person name="Gostincar C."/>
        </authorList>
    </citation>
    <scope>NUCLEOTIDE SEQUENCE [LARGE SCALE GENOMIC DNA]</scope>
    <source>
        <strain evidence="4 11">EXF-1262</strain>
        <strain evidence="7 12">EXF-1274</strain>
        <strain evidence="8 9">EXF-1277</strain>
        <strain evidence="3 13">EXF-6152</strain>
        <strain evidence="6 14">EXF-757</strain>
        <strain evidence="5 10">EXF-8738</strain>
    </source>
</reference>
<evidence type="ECO:0000313" key="12">
    <source>
        <dbReference type="Proteomes" id="UP000309601"/>
    </source>
</evidence>
<sequence>MEKKEVESIPERSQTPPPEYEQYAGPSTSQPNNSQSSTGDVGFRSALGNSVKDNFVSRLRTPQEAGLIGSALSLTSATVGTTLGLTTAAIGGVLSLPAVAVGAGVKHHKNKQKQKQRESSSPSSSSSSLDNSNRDGSEEDLKRKQARELKEFKESQKREKEEWKRKGKGKDSIS</sequence>
<feature type="compositionally biased region" description="Basic residues" evidence="1">
    <location>
        <begin position="105"/>
        <end position="114"/>
    </location>
</feature>
<proteinExistence type="predicted"/>
<evidence type="ECO:0000313" key="3">
    <source>
        <dbReference type="EMBL" id="TIB81854.1"/>
    </source>
</evidence>
<dbReference type="EMBL" id="SPRW01000017">
    <property type="protein sequence ID" value="TIC66226.1"/>
    <property type="molecule type" value="Genomic_DNA"/>
</dbReference>
<evidence type="ECO:0000313" key="4">
    <source>
        <dbReference type="EMBL" id="TIB96750.1"/>
    </source>
</evidence>
<feature type="region of interest" description="Disordered" evidence="1">
    <location>
        <begin position="103"/>
        <end position="174"/>
    </location>
</feature>
<comment type="caution">
    <text evidence="4">The sequence shown here is derived from an EMBL/GenBank/DDBJ whole genome shotgun (WGS) entry which is preliminary data.</text>
</comment>
<evidence type="ECO:0000313" key="7">
    <source>
        <dbReference type="EMBL" id="TIC66226.1"/>
    </source>
</evidence>
<feature type="transmembrane region" description="Helical" evidence="2">
    <location>
        <begin position="83"/>
        <end position="105"/>
    </location>
</feature>
<dbReference type="EMBL" id="SPRV01000016">
    <property type="protein sequence ID" value="TIC67564.1"/>
    <property type="molecule type" value="Genomic_DNA"/>
</dbReference>
<evidence type="ECO:0000256" key="2">
    <source>
        <dbReference type="SAM" id="Phobius"/>
    </source>
</evidence>